<evidence type="ECO:0000313" key="4">
    <source>
        <dbReference type="Proteomes" id="UP000308549"/>
    </source>
</evidence>
<keyword evidence="2" id="KW-0472">Membrane</keyword>
<reference evidence="3 4" key="1">
    <citation type="submission" date="2017-03" db="EMBL/GenBank/DDBJ databases">
        <title>Genomes of endolithic fungi from Antarctica.</title>
        <authorList>
            <person name="Coleine C."/>
            <person name="Masonjones S."/>
            <person name="Stajich J.E."/>
        </authorList>
    </citation>
    <scope>NUCLEOTIDE SEQUENCE [LARGE SCALE GENOMIC DNA]</scope>
    <source>
        <strain evidence="3 4">CCFEE 6315</strain>
    </source>
</reference>
<feature type="compositionally biased region" description="Polar residues" evidence="1">
    <location>
        <begin position="174"/>
        <end position="184"/>
    </location>
</feature>
<dbReference type="AlphaFoldDB" id="A0A4U0TKZ1"/>
<dbReference type="EMBL" id="NAJL01000074">
    <property type="protein sequence ID" value="TKA22467.1"/>
    <property type="molecule type" value="Genomic_DNA"/>
</dbReference>
<name>A0A4U0TKZ1_9PEZI</name>
<evidence type="ECO:0000256" key="1">
    <source>
        <dbReference type="SAM" id="MobiDB-lite"/>
    </source>
</evidence>
<feature type="compositionally biased region" description="Low complexity" evidence="1">
    <location>
        <begin position="198"/>
        <end position="212"/>
    </location>
</feature>
<comment type="caution">
    <text evidence="3">The sequence shown here is derived from an EMBL/GenBank/DDBJ whole genome shotgun (WGS) entry which is preliminary data.</text>
</comment>
<feature type="transmembrane region" description="Helical" evidence="2">
    <location>
        <begin position="118"/>
        <end position="140"/>
    </location>
</feature>
<keyword evidence="2" id="KW-1133">Transmembrane helix</keyword>
<keyword evidence="4" id="KW-1185">Reference proteome</keyword>
<feature type="region of interest" description="Disordered" evidence="1">
    <location>
        <begin position="155"/>
        <end position="217"/>
    </location>
</feature>
<dbReference type="OrthoDB" id="5211263at2759"/>
<evidence type="ECO:0000313" key="3">
    <source>
        <dbReference type="EMBL" id="TKA22467.1"/>
    </source>
</evidence>
<sequence>MAIDSSPWLKSVLVTFWVIEMIWLAWVFVTSCIIVDGWKINLKYPGEQGTWSRHAGTAIAALIIALISFALDVAAILLYRVRRYTLKPKTYLIFQCVKSVFWTYYFAITFFWKYSSLWYGGLQFVSSAPLFATSTGQLAYGSVIMHRQRKGKLHHSMTEHGSVSGDHDTPPRGSYTSWNPTDSPQHPPSYPGEDSKGARTVSPTPSASSSVRPMKSDDAAARAYYSVNAAEQSYELQGTAYRA</sequence>
<feature type="transmembrane region" description="Helical" evidence="2">
    <location>
        <begin position="58"/>
        <end position="79"/>
    </location>
</feature>
<dbReference type="Proteomes" id="UP000308549">
    <property type="component" value="Unassembled WGS sequence"/>
</dbReference>
<accession>A0A4U0TKZ1</accession>
<organism evidence="3 4">
    <name type="scientific">Salinomyces thailandicus</name>
    <dbReference type="NCBI Taxonomy" id="706561"/>
    <lineage>
        <taxon>Eukaryota</taxon>
        <taxon>Fungi</taxon>
        <taxon>Dikarya</taxon>
        <taxon>Ascomycota</taxon>
        <taxon>Pezizomycotina</taxon>
        <taxon>Dothideomycetes</taxon>
        <taxon>Dothideomycetidae</taxon>
        <taxon>Mycosphaerellales</taxon>
        <taxon>Teratosphaeriaceae</taxon>
        <taxon>Salinomyces</taxon>
    </lineage>
</organism>
<gene>
    <name evidence="3" type="ORF">B0A50_08010</name>
</gene>
<protein>
    <submittedName>
        <fullName evidence="3">Uncharacterized protein</fullName>
    </submittedName>
</protein>
<feature type="transmembrane region" description="Helical" evidence="2">
    <location>
        <begin position="91"/>
        <end position="112"/>
    </location>
</feature>
<proteinExistence type="predicted"/>
<feature type="transmembrane region" description="Helical" evidence="2">
    <location>
        <begin position="12"/>
        <end position="38"/>
    </location>
</feature>
<keyword evidence="2" id="KW-0812">Transmembrane</keyword>
<evidence type="ECO:0000256" key="2">
    <source>
        <dbReference type="SAM" id="Phobius"/>
    </source>
</evidence>